<sequence length="71" mass="8279">MDKKNVQKSKPRNLFAQKRAALGNLRNFLGRKIMAPLWCEKYCVDEIGTICHVYLLHFIHVVNNARGMHLQ</sequence>
<protein>
    <submittedName>
        <fullName evidence="1">Uncharacterized protein</fullName>
    </submittedName>
</protein>
<name>A0A6C0M313_9ZZZZ</name>
<evidence type="ECO:0000313" key="1">
    <source>
        <dbReference type="EMBL" id="QHU36401.1"/>
    </source>
</evidence>
<organism evidence="1">
    <name type="scientific">viral metagenome</name>
    <dbReference type="NCBI Taxonomy" id="1070528"/>
    <lineage>
        <taxon>unclassified sequences</taxon>
        <taxon>metagenomes</taxon>
        <taxon>organismal metagenomes</taxon>
    </lineage>
</organism>
<accession>A0A6C0M313</accession>
<reference evidence="1" key="1">
    <citation type="journal article" date="2020" name="Nature">
        <title>Giant virus diversity and host interactions through global metagenomics.</title>
        <authorList>
            <person name="Schulz F."/>
            <person name="Roux S."/>
            <person name="Paez-Espino D."/>
            <person name="Jungbluth S."/>
            <person name="Walsh D.A."/>
            <person name="Denef V.J."/>
            <person name="McMahon K.D."/>
            <person name="Konstantinidis K.T."/>
            <person name="Eloe-Fadrosh E.A."/>
            <person name="Kyrpides N.C."/>
            <person name="Woyke T."/>
        </authorList>
    </citation>
    <scope>NUCLEOTIDE SEQUENCE</scope>
    <source>
        <strain evidence="1">GVMAG-S-1035124-57</strain>
    </source>
</reference>
<dbReference type="AlphaFoldDB" id="A0A6C0M313"/>
<proteinExistence type="predicted"/>
<dbReference type="EMBL" id="MN740637">
    <property type="protein sequence ID" value="QHU36401.1"/>
    <property type="molecule type" value="Genomic_DNA"/>
</dbReference>